<dbReference type="InterPro" id="IPR054443">
    <property type="entry name" value="Y3-like_dom"/>
</dbReference>
<keyword evidence="1" id="KW-0732">Signal</keyword>
<evidence type="ECO:0000313" key="3">
    <source>
        <dbReference type="EMBL" id="KAF9442682.1"/>
    </source>
</evidence>
<sequence length="129" mass="13510">MLMNTVFFASLLAVVLTQTPAPTCYGAGSAPSSACNQFINQFCNGMVSLRAGDNISRCYNLPGGDRCDFIAFNSIGSTSTPNVPNCKTILNNITGRCPYGGYGKISATANTFTVDRNSGPCSQNVQCGS</sequence>
<evidence type="ECO:0000313" key="4">
    <source>
        <dbReference type="Proteomes" id="UP000807342"/>
    </source>
</evidence>
<dbReference type="AlphaFoldDB" id="A0A9P5X1R3"/>
<feature type="signal peptide" evidence="1">
    <location>
        <begin position="1"/>
        <end position="17"/>
    </location>
</feature>
<comment type="caution">
    <text evidence="3">The sequence shown here is derived from an EMBL/GenBank/DDBJ whole genome shotgun (WGS) entry which is preliminary data.</text>
</comment>
<feature type="chain" id="PRO_5040454547" description="Glycan binding protein Y3-like domain-containing protein" evidence="1">
    <location>
        <begin position="18"/>
        <end position="129"/>
    </location>
</feature>
<dbReference type="Proteomes" id="UP000807342">
    <property type="component" value="Unassembled WGS sequence"/>
</dbReference>
<keyword evidence="4" id="KW-1185">Reference proteome</keyword>
<proteinExistence type="predicted"/>
<protein>
    <recommendedName>
        <fullName evidence="2">Glycan binding protein Y3-like domain-containing protein</fullName>
    </recommendedName>
</protein>
<dbReference type="OrthoDB" id="2925523at2759"/>
<feature type="domain" description="Glycan binding protein Y3-like" evidence="2">
    <location>
        <begin position="35"/>
        <end position="121"/>
    </location>
</feature>
<reference evidence="3" key="1">
    <citation type="submission" date="2020-11" db="EMBL/GenBank/DDBJ databases">
        <authorList>
            <consortium name="DOE Joint Genome Institute"/>
            <person name="Ahrendt S."/>
            <person name="Riley R."/>
            <person name="Andreopoulos W."/>
            <person name="Labutti K."/>
            <person name="Pangilinan J."/>
            <person name="Ruiz-Duenas F.J."/>
            <person name="Barrasa J.M."/>
            <person name="Sanchez-Garcia M."/>
            <person name="Camarero S."/>
            <person name="Miyauchi S."/>
            <person name="Serrano A."/>
            <person name="Linde D."/>
            <person name="Babiker R."/>
            <person name="Drula E."/>
            <person name="Ayuso-Fernandez I."/>
            <person name="Pacheco R."/>
            <person name="Padilla G."/>
            <person name="Ferreira P."/>
            <person name="Barriuso J."/>
            <person name="Kellner H."/>
            <person name="Castanera R."/>
            <person name="Alfaro M."/>
            <person name="Ramirez L."/>
            <person name="Pisabarro A.G."/>
            <person name="Kuo A."/>
            <person name="Tritt A."/>
            <person name="Lipzen A."/>
            <person name="He G."/>
            <person name="Yan M."/>
            <person name="Ng V."/>
            <person name="Cullen D."/>
            <person name="Martin F."/>
            <person name="Rosso M.-N."/>
            <person name="Henrissat B."/>
            <person name="Hibbett D."/>
            <person name="Martinez A.T."/>
            <person name="Grigoriev I.V."/>
        </authorList>
    </citation>
    <scope>NUCLEOTIDE SEQUENCE</scope>
    <source>
        <strain evidence="3">MF-IS2</strain>
    </source>
</reference>
<evidence type="ECO:0000259" key="2">
    <source>
        <dbReference type="Pfam" id="PF22803"/>
    </source>
</evidence>
<accession>A0A9P5X1R3</accession>
<dbReference type="Pfam" id="PF22803">
    <property type="entry name" value="GBD_Y3"/>
    <property type="match status" value="1"/>
</dbReference>
<dbReference type="EMBL" id="MU151584">
    <property type="protein sequence ID" value="KAF9442682.1"/>
    <property type="molecule type" value="Genomic_DNA"/>
</dbReference>
<organism evidence="3 4">
    <name type="scientific">Macrolepiota fuliginosa MF-IS2</name>
    <dbReference type="NCBI Taxonomy" id="1400762"/>
    <lineage>
        <taxon>Eukaryota</taxon>
        <taxon>Fungi</taxon>
        <taxon>Dikarya</taxon>
        <taxon>Basidiomycota</taxon>
        <taxon>Agaricomycotina</taxon>
        <taxon>Agaricomycetes</taxon>
        <taxon>Agaricomycetidae</taxon>
        <taxon>Agaricales</taxon>
        <taxon>Agaricineae</taxon>
        <taxon>Agaricaceae</taxon>
        <taxon>Macrolepiota</taxon>
    </lineage>
</organism>
<name>A0A9P5X1R3_9AGAR</name>
<evidence type="ECO:0000256" key="1">
    <source>
        <dbReference type="SAM" id="SignalP"/>
    </source>
</evidence>
<gene>
    <name evidence="3" type="ORF">P691DRAFT_764958</name>
</gene>